<feature type="domain" description="ABC transporter" evidence="5">
    <location>
        <begin position="10"/>
        <end position="251"/>
    </location>
</feature>
<dbReference type="EC" id="3.6.3.-" evidence="6"/>
<dbReference type="InterPro" id="IPR003593">
    <property type="entry name" value="AAA+_ATPase"/>
</dbReference>
<dbReference type="AlphaFoldDB" id="A0A679JG46"/>
<keyword evidence="2" id="KW-0472">Membrane</keyword>
<dbReference type="SMART" id="SM00382">
    <property type="entry name" value="AAA"/>
    <property type="match status" value="1"/>
</dbReference>
<dbReference type="GO" id="GO:0015192">
    <property type="term" value="F:L-phenylalanine transmembrane transporter activity"/>
    <property type="evidence" value="ECO:0007669"/>
    <property type="project" value="TreeGrafter"/>
</dbReference>
<keyword evidence="6" id="KW-0378">Hydrolase</keyword>
<protein>
    <submittedName>
        <fullName evidence="6">Energy-coupling factor transporter ATP-binding protein EcfA3</fullName>
        <ecNumber evidence="6">3.6.3.-</ecNumber>
    </submittedName>
</protein>
<keyword evidence="4 6" id="KW-0067">ATP-binding</keyword>
<evidence type="ECO:0000256" key="2">
    <source>
        <dbReference type="ARBA" id="ARBA00022475"/>
    </source>
</evidence>
<dbReference type="Gene3D" id="3.40.50.300">
    <property type="entry name" value="P-loop containing nucleotide triphosphate hydrolases"/>
    <property type="match status" value="1"/>
</dbReference>
<dbReference type="SUPFAM" id="SSF52540">
    <property type="entry name" value="P-loop containing nucleoside triphosphate hydrolases"/>
    <property type="match status" value="1"/>
</dbReference>
<dbReference type="GO" id="GO:0016887">
    <property type="term" value="F:ATP hydrolysis activity"/>
    <property type="evidence" value="ECO:0007669"/>
    <property type="project" value="InterPro"/>
</dbReference>
<dbReference type="Pfam" id="PF00005">
    <property type="entry name" value="ABC_tran"/>
    <property type="match status" value="1"/>
</dbReference>
<organism evidence="6">
    <name type="scientific">Variovorax paradoxus</name>
    <dbReference type="NCBI Taxonomy" id="34073"/>
    <lineage>
        <taxon>Bacteria</taxon>
        <taxon>Pseudomonadati</taxon>
        <taxon>Pseudomonadota</taxon>
        <taxon>Betaproteobacteria</taxon>
        <taxon>Burkholderiales</taxon>
        <taxon>Comamonadaceae</taxon>
        <taxon>Variovorax</taxon>
    </lineage>
</organism>
<sequence length="258" mass="28085">MNASTPDELLRTEGLTLRFGGITAADGIDFSLARGEHLAVIGANGAGKTTFINICTGYIKPSSGRVLFEGLDITRQGPRQIARLGVGRSFQLPQLFLDHTVRQCLELASVSRRGVLSRWTPLSRAADQRAVAEMLELVELGDHADAPTAVLPEGRRKLLDVGIALMLEPKLVIMDEPTSGVSSEDKHGVMRTLMHALQQRKVTSWFVEHDVEIVRRYATRVAAWIDGRIAADGAPEQVFADPLVRSEVLGERAGQGGR</sequence>
<evidence type="ECO:0000259" key="5">
    <source>
        <dbReference type="PROSITE" id="PS50893"/>
    </source>
</evidence>
<dbReference type="PANTHER" id="PTHR45772:SF7">
    <property type="entry name" value="AMINO ACID ABC TRANSPORTER ATP-BINDING PROTEIN"/>
    <property type="match status" value="1"/>
</dbReference>
<dbReference type="GO" id="GO:0005524">
    <property type="term" value="F:ATP binding"/>
    <property type="evidence" value="ECO:0007669"/>
    <property type="project" value="UniProtKB-KW"/>
</dbReference>
<evidence type="ECO:0000256" key="4">
    <source>
        <dbReference type="ARBA" id="ARBA00022840"/>
    </source>
</evidence>
<evidence type="ECO:0000256" key="1">
    <source>
        <dbReference type="ARBA" id="ARBA00022448"/>
    </source>
</evidence>
<gene>
    <name evidence="6" type="primary">ecfA3</name>
    <name evidence="6" type="ORF">VVAX_06810</name>
</gene>
<dbReference type="PANTHER" id="PTHR45772">
    <property type="entry name" value="CONSERVED COMPONENT OF ABC TRANSPORTER FOR NATURAL AMINO ACIDS-RELATED"/>
    <property type="match status" value="1"/>
</dbReference>
<evidence type="ECO:0000256" key="3">
    <source>
        <dbReference type="ARBA" id="ARBA00022741"/>
    </source>
</evidence>
<dbReference type="GO" id="GO:0015808">
    <property type="term" value="P:L-alanine transport"/>
    <property type="evidence" value="ECO:0007669"/>
    <property type="project" value="TreeGrafter"/>
</dbReference>
<dbReference type="GO" id="GO:0005886">
    <property type="term" value="C:plasma membrane"/>
    <property type="evidence" value="ECO:0007669"/>
    <property type="project" value="TreeGrafter"/>
</dbReference>
<dbReference type="GO" id="GO:1903806">
    <property type="term" value="P:L-isoleucine import across plasma membrane"/>
    <property type="evidence" value="ECO:0007669"/>
    <property type="project" value="TreeGrafter"/>
</dbReference>
<dbReference type="RefSeq" id="WP_339095209.1">
    <property type="nucleotide sequence ID" value="NZ_LR743508.1"/>
</dbReference>
<keyword evidence="1" id="KW-0813">Transport</keyword>
<dbReference type="EMBL" id="LR743508">
    <property type="protein sequence ID" value="CAA2110581.1"/>
    <property type="molecule type" value="Genomic_DNA"/>
</dbReference>
<dbReference type="InterPro" id="IPR003439">
    <property type="entry name" value="ABC_transporter-like_ATP-bd"/>
</dbReference>
<accession>A0A679JG46</accession>
<dbReference type="InterPro" id="IPR027417">
    <property type="entry name" value="P-loop_NTPase"/>
</dbReference>
<dbReference type="PROSITE" id="PS50893">
    <property type="entry name" value="ABC_TRANSPORTER_2"/>
    <property type="match status" value="1"/>
</dbReference>
<keyword evidence="3" id="KW-0547">Nucleotide-binding</keyword>
<name>A0A679JG46_VARPD</name>
<proteinExistence type="predicted"/>
<evidence type="ECO:0000313" key="6">
    <source>
        <dbReference type="EMBL" id="CAA2110581.1"/>
    </source>
</evidence>
<keyword evidence="2" id="KW-1003">Cell membrane</keyword>
<reference evidence="6" key="1">
    <citation type="submission" date="2019-12" db="EMBL/GenBank/DDBJ databases">
        <authorList>
            <person name="Cremers G."/>
        </authorList>
    </citation>
    <scope>NUCLEOTIDE SEQUENCE</scope>
    <source>
        <strain evidence="6">Vvax</strain>
    </source>
</reference>
<dbReference type="GO" id="GO:0042941">
    <property type="term" value="P:D-alanine transmembrane transport"/>
    <property type="evidence" value="ECO:0007669"/>
    <property type="project" value="TreeGrafter"/>
</dbReference>
<dbReference type="GO" id="GO:0015188">
    <property type="term" value="F:L-isoleucine transmembrane transporter activity"/>
    <property type="evidence" value="ECO:0007669"/>
    <property type="project" value="TreeGrafter"/>
</dbReference>
<dbReference type="GO" id="GO:0005304">
    <property type="term" value="F:L-valine transmembrane transporter activity"/>
    <property type="evidence" value="ECO:0007669"/>
    <property type="project" value="TreeGrafter"/>
</dbReference>
<dbReference type="GO" id="GO:1903805">
    <property type="term" value="P:L-valine import across plasma membrane"/>
    <property type="evidence" value="ECO:0007669"/>
    <property type="project" value="TreeGrafter"/>
</dbReference>
<dbReference type="InterPro" id="IPR051120">
    <property type="entry name" value="ABC_AA/LPS_Transport"/>
</dbReference>